<evidence type="ECO:0000256" key="1">
    <source>
        <dbReference type="SAM" id="Coils"/>
    </source>
</evidence>
<reference evidence="2" key="1">
    <citation type="submission" date="2020-05" db="EMBL/GenBank/DDBJ databases">
        <title>Mycena genomes resolve the evolution of fungal bioluminescence.</title>
        <authorList>
            <person name="Tsai I.J."/>
        </authorList>
    </citation>
    <scope>NUCLEOTIDE SEQUENCE</scope>
    <source>
        <strain evidence="2">CCC161011</strain>
    </source>
</reference>
<organism evidence="2 3">
    <name type="scientific">Mycena venus</name>
    <dbReference type="NCBI Taxonomy" id="2733690"/>
    <lineage>
        <taxon>Eukaryota</taxon>
        <taxon>Fungi</taxon>
        <taxon>Dikarya</taxon>
        <taxon>Basidiomycota</taxon>
        <taxon>Agaricomycotina</taxon>
        <taxon>Agaricomycetes</taxon>
        <taxon>Agaricomycetidae</taxon>
        <taxon>Agaricales</taxon>
        <taxon>Marasmiineae</taxon>
        <taxon>Mycenaceae</taxon>
        <taxon>Mycena</taxon>
    </lineage>
</organism>
<keyword evidence="3" id="KW-1185">Reference proteome</keyword>
<dbReference type="EMBL" id="JACAZI010000029">
    <property type="protein sequence ID" value="KAF7333454.1"/>
    <property type="molecule type" value="Genomic_DNA"/>
</dbReference>
<dbReference type="InterPro" id="IPR036537">
    <property type="entry name" value="Adaptor_Cbl_N_dom_sf"/>
</dbReference>
<feature type="coiled-coil region" evidence="1">
    <location>
        <begin position="56"/>
        <end position="90"/>
    </location>
</feature>
<evidence type="ECO:0000313" key="3">
    <source>
        <dbReference type="Proteomes" id="UP000620124"/>
    </source>
</evidence>
<proteinExistence type="predicted"/>
<dbReference type="OrthoDB" id="3057797at2759"/>
<dbReference type="Gene3D" id="1.20.930.20">
    <property type="entry name" value="Adaptor protein Cbl, N-terminal domain"/>
    <property type="match status" value="1"/>
</dbReference>
<dbReference type="AlphaFoldDB" id="A0A8H6X3P2"/>
<name>A0A8H6X3P2_9AGAR</name>
<dbReference type="GO" id="GO:0007166">
    <property type="term" value="P:cell surface receptor signaling pathway"/>
    <property type="evidence" value="ECO:0007669"/>
    <property type="project" value="InterPro"/>
</dbReference>
<protein>
    <submittedName>
        <fullName evidence="2">Uncharacterized protein</fullName>
    </submittedName>
</protein>
<evidence type="ECO:0000313" key="2">
    <source>
        <dbReference type="EMBL" id="KAF7333454.1"/>
    </source>
</evidence>
<keyword evidence="1" id="KW-0175">Coiled coil</keyword>
<gene>
    <name evidence="2" type="ORF">MVEN_02361500</name>
</gene>
<accession>A0A8H6X3P2</accession>
<comment type="caution">
    <text evidence="2">The sequence shown here is derived from an EMBL/GenBank/DDBJ whole genome shotgun (WGS) entry which is preliminary data.</text>
</comment>
<dbReference type="Proteomes" id="UP000620124">
    <property type="component" value="Unassembled WGS sequence"/>
</dbReference>
<sequence>MSTDIRATSSQKKKSQLSKLDFRADWLGPIITTARALAATTEALPIPYVRAAFGSVVILLETVERMKKNRNDLEDLCKSAIEIMAILQEQITSESEAHENMAADKLENLCWDFHNLLQTVVLAVEKLQSESLGIRGHIKEFFTSRSISEDISRYQKNIQELGLQIKLVAAIDTNVQLVADLA</sequence>